<feature type="transmembrane region" description="Helical" evidence="1">
    <location>
        <begin position="54"/>
        <end position="75"/>
    </location>
</feature>
<dbReference type="AlphaFoldDB" id="A0A9Q3SX46"/>
<protein>
    <submittedName>
        <fullName evidence="2">Uncharacterized protein</fullName>
    </submittedName>
</protein>
<comment type="caution">
    <text evidence="2">The sequence shown here is derived from an EMBL/GenBank/DDBJ whole genome shotgun (WGS) entry which is preliminary data.</text>
</comment>
<feature type="transmembrane region" description="Helical" evidence="1">
    <location>
        <begin position="25"/>
        <end position="42"/>
    </location>
</feature>
<evidence type="ECO:0000256" key="1">
    <source>
        <dbReference type="SAM" id="Phobius"/>
    </source>
</evidence>
<proteinExistence type="predicted"/>
<dbReference type="EMBL" id="JAHBFI010000009">
    <property type="protein sequence ID" value="MBZ5962464.1"/>
    <property type="molecule type" value="Genomic_DNA"/>
</dbReference>
<dbReference type="InterPro" id="IPR046503">
    <property type="entry name" value="DUF6681"/>
</dbReference>
<dbReference type="Pfam" id="PF20386">
    <property type="entry name" value="DUF6681"/>
    <property type="match status" value="1"/>
</dbReference>
<evidence type="ECO:0000313" key="3">
    <source>
        <dbReference type="Proteomes" id="UP000752647"/>
    </source>
</evidence>
<keyword evidence="1" id="KW-0812">Transmembrane</keyword>
<organism evidence="2 3">
    <name type="scientific">Leuconostoc gasicomitatum</name>
    <dbReference type="NCBI Taxonomy" id="115778"/>
    <lineage>
        <taxon>Bacteria</taxon>
        <taxon>Bacillati</taxon>
        <taxon>Bacillota</taxon>
        <taxon>Bacilli</taxon>
        <taxon>Lactobacillales</taxon>
        <taxon>Lactobacillaceae</taxon>
        <taxon>Leuconostoc</taxon>
        <taxon>Leuconostoc gelidum group</taxon>
    </lineage>
</organism>
<name>A0A9Q3SX46_9LACO</name>
<reference evidence="2" key="1">
    <citation type="submission" date="2021-05" db="EMBL/GenBank/DDBJ databases">
        <title>Pangenome of Leuconostoc gelidum warrants species status for Leuconostoc gelidum subsp. gasicomitatum.</title>
        <authorList>
            <person name="Johansson P."/>
            <person name="Sade E."/>
            <person name="Hultman J."/>
            <person name="Auvinen P."/>
            <person name="Bjorkroth J."/>
        </authorList>
    </citation>
    <scope>NUCLEOTIDE SEQUENCE</scope>
    <source>
        <strain evidence="2">A.21.4</strain>
    </source>
</reference>
<evidence type="ECO:0000313" key="2">
    <source>
        <dbReference type="EMBL" id="MBZ5962464.1"/>
    </source>
</evidence>
<accession>A0A9Q3SX46</accession>
<dbReference type="Proteomes" id="UP000752647">
    <property type="component" value="Unassembled WGS sequence"/>
</dbReference>
<gene>
    <name evidence="2" type="ORF">KIJ12_04735</name>
</gene>
<keyword evidence="1" id="KW-0472">Membrane</keyword>
<sequence>MFTILDLINHYLGYFTTSSKIKGRIYTAVSAVGVWYLVYLAYRFFANGRWLRGSLIAAFFVFLFYFVVLNIIYYFTKSTFKWDVSPHIEKILGGPHVDEETPKQSTMVPANGIYQRQNIMTGVVESDIVQQENITLLAIELDQLGLMSHDYGHLGEQAQRQIIAQRDVVFANHPGTLLPYFDMVVGDDATKIVGGVNQLQAHDLGTLVMVGMTPTKQALNNYRLALSAVLVAGGVGHTATRSELTNTERAYKIQVEVAYEKKN</sequence>
<dbReference type="RefSeq" id="WP_224143388.1">
    <property type="nucleotide sequence ID" value="NZ_CBCPIF010000003.1"/>
</dbReference>
<keyword evidence="1" id="KW-1133">Transmembrane helix</keyword>